<protein>
    <submittedName>
        <fullName evidence="1">Uncharacterized protein</fullName>
    </submittedName>
</protein>
<organism evidence="1">
    <name type="scientific">Kitasatospora sp. CMC57</name>
    <dbReference type="NCBI Taxonomy" id="3231513"/>
    <lineage>
        <taxon>Bacteria</taxon>
        <taxon>Bacillati</taxon>
        <taxon>Actinomycetota</taxon>
        <taxon>Actinomycetes</taxon>
        <taxon>Kitasatosporales</taxon>
        <taxon>Streptomycetaceae</taxon>
        <taxon>Kitasatospora</taxon>
    </lineage>
</organism>
<name>A0AB33K3T9_9ACTN</name>
<dbReference type="EMBL" id="AP035882">
    <property type="protein sequence ID" value="BFP50151.1"/>
    <property type="molecule type" value="Genomic_DNA"/>
</dbReference>
<dbReference type="AlphaFoldDB" id="A0AB33K3T9"/>
<sequence length="142" mass="16040">MRPLRWAVGKAYQHRAIHLMEAEHLAWVATATTGTTYWTLAPALAAADNAMTDAYDIHYEYVFTKKWPGWLGMANGRTSLEIWRDHGPLTPVPQQTQRSWEAAHRAGHRAELTRMQLAVAQQAQAELRRLYPESTAAFAGAR</sequence>
<proteinExistence type="predicted"/>
<dbReference type="KEGG" id="kic:KCMC57_65190"/>
<reference evidence="1" key="1">
    <citation type="submission" date="2024-07" db="EMBL/GenBank/DDBJ databases">
        <title>Complete genome sequences of cellulolytic bacteria, Kitasatospora sp. CMC57 and Streptomyces sp. CMC78, isolated from Japanese agricultural soil.</title>
        <authorList>
            <person name="Hashimoto T."/>
            <person name="Ito M."/>
            <person name="Iwamoto M."/>
            <person name="Fukahori D."/>
            <person name="Shoda T."/>
            <person name="Sakoda M."/>
            <person name="Morohoshi T."/>
            <person name="Mitsuboshi M."/>
            <person name="Nishizawa T."/>
        </authorList>
    </citation>
    <scope>NUCLEOTIDE SEQUENCE</scope>
    <source>
        <strain evidence="1">CMC57</strain>
        <plasmid evidence="1">pCMC57_01</plasmid>
    </source>
</reference>
<evidence type="ECO:0000313" key="1">
    <source>
        <dbReference type="EMBL" id="BFP50151.1"/>
    </source>
</evidence>
<dbReference type="RefSeq" id="WP_407992387.1">
    <property type="nucleotide sequence ID" value="NZ_AP035882.1"/>
</dbReference>
<accession>A0AB33K3T9</accession>
<geneLocation type="plasmid" evidence="1">
    <name>pCMC57_01</name>
</geneLocation>
<gene>
    <name evidence="1" type="ORF">KCMC57_65190</name>
</gene>
<keyword evidence="1" id="KW-0614">Plasmid</keyword>